<dbReference type="NCBIfam" id="NF000955">
    <property type="entry name" value="PRK00099.1-1"/>
    <property type="match status" value="1"/>
</dbReference>
<dbReference type="AlphaFoldDB" id="A0A3N2QC45"/>
<gene>
    <name evidence="6" type="ORF">EDM02_02680</name>
</gene>
<dbReference type="InterPro" id="IPR043141">
    <property type="entry name" value="Ribosomal_uL10-like_sf"/>
</dbReference>
<name>A0A3N2QC45_9BACT</name>
<accession>A0A3N2QC45</accession>
<evidence type="ECO:0000256" key="1">
    <source>
        <dbReference type="ARBA" id="ARBA00002633"/>
    </source>
</evidence>
<evidence type="ECO:0000256" key="3">
    <source>
        <dbReference type="ARBA" id="ARBA00022980"/>
    </source>
</evidence>
<dbReference type="PANTHER" id="PTHR11560">
    <property type="entry name" value="39S RIBOSOMAL PROTEIN L10, MITOCHONDRIAL"/>
    <property type="match status" value="1"/>
</dbReference>
<evidence type="ECO:0000256" key="5">
    <source>
        <dbReference type="RuleBase" id="RU003636"/>
    </source>
</evidence>
<evidence type="ECO:0000256" key="2">
    <source>
        <dbReference type="ARBA" id="ARBA00008889"/>
    </source>
</evidence>
<dbReference type="Proteomes" id="UP000270927">
    <property type="component" value="Unassembled WGS sequence"/>
</dbReference>
<keyword evidence="7" id="KW-1185">Reference proteome</keyword>
<dbReference type="EMBL" id="RARA01000024">
    <property type="protein sequence ID" value="ROT47321.1"/>
    <property type="molecule type" value="Genomic_DNA"/>
</dbReference>
<keyword evidence="4" id="KW-0687">Ribonucleoprotein</keyword>
<dbReference type="GO" id="GO:0003735">
    <property type="term" value="F:structural constituent of ribosome"/>
    <property type="evidence" value="ECO:0007669"/>
    <property type="project" value="InterPro"/>
</dbReference>
<protein>
    <recommendedName>
        <fullName evidence="5">50S ribosomal protein L10</fullName>
    </recommendedName>
</protein>
<evidence type="ECO:0000313" key="6">
    <source>
        <dbReference type="EMBL" id="ROT47321.1"/>
    </source>
</evidence>
<dbReference type="InterPro" id="IPR047865">
    <property type="entry name" value="Ribosomal_uL10_bac_type"/>
</dbReference>
<dbReference type="Pfam" id="PF00466">
    <property type="entry name" value="Ribosomal_L10"/>
    <property type="match status" value="1"/>
</dbReference>
<sequence>MKRVEKLQVIEGLVEKLSTFGCFYVIDAMGLTVEQVNKFRKSCVVHNLVYQVAKNTLIQHALEQSGARDEEYATFFSKVLKGFSGILFTSEAGSAPAKMLKNFLAAEKLNLPILKGASIYGDLFIGVECLDRLSTLKSKDELVGDIMALLKTPMSNVMASLQSGEKRLMGAVETLSNAFV</sequence>
<dbReference type="OrthoDB" id="1523686at2"/>
<reference evidence="6 7" key="1">
    <citation type="submission" date="2018-09" db="EMBL/GenBank/DDBJ databases">
        <title>Comparative Genomics of Wolbachia-Cardinium Dual Endosymbiosis in a Plant-Parasitic Nematode.</title>
        <authorList>
            <person name="Brown A.M.V."/>
            <person name="Wasala S.K."/>
            <person name="Howe D.K."/>
            <person name="Peetz A.B."/>
            <person name="Zasada I.A."/>
            <person name="Denver D.R."/>
        </authorList>
    </citation>
    <scope>NUCLEOTIDE SEQUENCE [LARGE SCALE GENOMIC DNA]</scope>
    <source>
        <strain evidence="6 7">Pp_1</strain>
    </source>
</reference>
<comment type="similarity">
    <text evidence="2">Belongs to the universal ribosomal protein uL10 family.</text>
</comment>
<dbReference type="InterPro" id="IPR002363">
    <property type="entry name" value="Ribosomal_uL10_CS_bac"/>
</dbReference>
<proteinExistence type="inferred from homology"/>
<dbReference type="PROSITE" id="PS01109">
    <property type="entry name" value="RIBOSOMAL_L10"/>
    <property type="match status" value="1"/>
</dbReference>
<dbReference type="Gene3D" id="3.30.70.1730">
    <property type="match status" value="1"/>
</dbReference>
<dbReference type="RefSeq" id="WP_123662827.1">
    <property type="nucleotide sequence ID" value="NZ_RARA01000024.1"/>
</dbReference>
<evidence type="ECO:0000313" key="7">
    <source>
        <dbReference type="Proteomes" id="UP000270927"/>
    </source>
</evidence>
<organism evidence="6 7">
    <name type="scientific">Candidatus Cardinium hertigii</name>
    <dbReference type="NCBI Taxonomy" id="247481"/>
    <lineage>
        <taxon>Bacteria</taxon>
        <taxon>Pseudomonadati</taxon>
        <taxon>Bacteroidota</taxon>
        <taxon>Cytophagia</taxon>
        <taxon>Cytophagales</taxon>
        <taxon>Amoebophilaceae</taxon>
        <taxon>Candidatus Cardinium</taxon>
    </lineage>
</organism>
<keyword evidence="3 6" id="KW-0689">Ribosomal protein</keyword>
<dbReference type="GO" id="GO:0015934">
    <property type="term" value="C:large ribosomal subunit"/>
    <property type="evidence" value="ECO:0007669"/>
    <property type="project" value="InterPro"/>
</dbReference>
<dbReference type="GO" id="GO:0006412">
    <property type="term" value="P:translation"/>
    <property type="evidence" value="ECO:0007669"/>
    <property type="project" value="InterPro"/>
</dbReference>
<comment type="function">
    <text evidence="1">Forms part of the ribosomal stalk, playing a central role in the interaction of the ribosome with GTP-bound translation factors.</text>
</comment>
<dbReference type="InterPro" id="IPR001790">
    <property type="entry name" value="Ribosomal_uL10"/>
</dbReference>
<dbReference type="CDD" id="cd05797">
    <property type="entry name" value="Ribosomal_L10"/>
    <property type="match status" value="1"/>
</dbReference>
<dbReference type="SUPFAM" id="SSF160369">
    <property type="entry name" value="Ribosomal protein L10-like"/>
    <property type="match status" value="1"/>
</dbReference>
<comment type="caution">
    <text evidence="6">The sequence shown here is derived from an EMBL/GenBank/DDBJ whole genome shotgun (WGS) entry which is preliminary data.</text>
</comment>
<evidence type="ECO:0000256" key="4">
    <source>
        <dbReference type="ARBA" id="ARBA00023274"/>
    </source>
</evidence>